<feature type="repeat" description="LDL-receptor class B" evidence="7">
    <location>
        <begin position="715"/>
        <end position="759"/>
    </location>
</feature>
<dbReference type="InterPro" id="IPR000742">
    <property type="entry name" value="EGF"/>
</dbReference>
<accession>A0A8B8D9Y8</accession>
<dbReference type="InterPro" id="IPR000033">
    <property type="entry name" value="LDLR_classB_rpt"/>
</dbReference>
<dbReference type="FunFam" id="2.120.10.30:FF:000241">
    <property type="entry name" value="Low-density lipoprotein receptor-related protein 6"/>
    <property type="match status" value="1"/>
</dbReference>
<dbReference type="Proteomes" id="UP000694844">
    <property type="component" value="Chromosome 3"/>
</dbReference>
<dbReference type="SUPFAM" id="SSF57184">
    <property type="entry name" value="Growth factor receptor domain"/>
    <property type="match status" value="1"/>
</dbReference>
<dbReference type="AlphaFoldDB" id="A0A8B8D9Y8"/>
<dbReference type="RefSeq" id="XP_022323721.1">
    <property type="nucleotide sequence ID" value="XM_022468013.1"/>
</dbReference>
<dbReference type="Gene3D" id="2.120.10.30">
    <property type="entry name" value="TolB, C-terminal domain"/>
    <property type="match status" value="3"/>
</dbReference>
<reference evidence="12" key="1">
    <citation type="submission" date="2025-08" db="UniProtKB">
        <authorList>
            <consortium name="RefSeq"/>
        </authorList>
    </citation>
    <scope>IDENTIFICATION</scope>
    <source>
        <tissue evidence="12">Whole sample</tissue>
    </source>
</reference>
<evidence type="ECO:0000256" key="8">
    <source>
        <dbReference type="SAM" id="Phobius"/>
    </source>
</evidence>
<keyword evidence="8" id="KW-1133">Transmembrane helix</keyword>
<dbReference type="PROSITE" id="PS51120">
    <property type="entry name" value="LDLRB"/>
    <property type="match status" value="3"/>
</dbReference>
<dbReference type="GeneID" id="111124812"/>
<evidence type="ECO:0000256" key="6">
    <source>
        <dbReference type="PROSITE-ProRule" id="PRU00302"/>
    </source>
</evidence>
<keyword evidence="2 9" id="KW-0732">Signal</keyword>
<keyword evidence="11" id="KW-1185">Reference proteome</keyword>
<evidence type="ECO:0000256" key="2">
    <source>
        <dbReference type="ARBA" id="ARBA00022729"/>
    </source>
</evidence>
<dbReference type="PROSITE" id="PS01186">
    <property type="entry name" value="EGF_2"/>
    <property type="match status" value="1"/>
</dbReference>
<sequence>MGSQGFVFVFTICWILNCLEADNITDISGIGIVVSLFSPGHLSLISGNPNEMNTTSMSSGKGVLPIQTYYFNTPRAKIVSMASDPRKSALFILDSDSHSIYRMENFNIWVNDSLNIVPIQKGVSKTSAQIAYDWYNEMIYWVDGYYNWIGMQPAFTTDNSMYKIIIHKGLRRPEGIAVDPISGYLFYSDMGKPERIERSSLIGQERTSIITSGVDRVYDITVDQKEHKLYWVDAGRHTLESSDYDGRNRRLLTRMNSVKFTSVVVFGDFVYVTSFTSNTVTKLSKRTGDINLIIVVDDGIPVGAEIWDPSNKSPVSKECPSFGCSHMCVHLPSGPTCVCKDGYTLSTDKKNCVDEKLQRGLLLANSTHVCNMDIRHITALKDEMFCHAANLSGILFMAVDIANQWLFYVDSDNHVLMQYSMIFNATTAITDAGPNVTGFAYDWIDNNILWSTSDILQKGAIRIFSMDRFAHTDLYANLDNPTYVNVNPLNREVYWIEGKGNNYTIKVGALDGSSEKVLINNTNLKKPTGLFYHVEKNRLFWINWDSIYSCKTDGSDLTTHLNSISVLFFGVELMVYKDHAIWTHGKSFVMTGSIYRNAAEVKIDTSHYGKLTGMAIYDPELQRYQRGPCEIMNGGCEHVCLPSASKATCKCDFGFHLDPDNKNCSSDTLIDRFMIIADHTHGRLYQAALSDARIAALDFPDVSKPACVLYNRDTKLVYWVEIESQGSQIKQATITGQNTTILMEAGDVYPDRIAMDYTTGHIYFTAVANDAFQSYVGVLHPQRSVYKKLISQLGTPRAIAVHPSAGYMFWTDHNKNSPHIGRAFMDGSSQRVLLSKDVVWPNGLAIDFKENRLYWADGHLDKIESIDIYGLNRKEVLKVSNQQLVDIDLYGSYLFYTAWNTQKVSKVLINSDGTGTLVDWMPDVPELGRLDSIEIEPGNAQPKNTACLHNNGGCTTFCLPTPTSRTCACEEGVALLADGQTCEISGGAPCSGDLPNGAWSPTCQRLPTENCSYTCHDKYLANPEFPQVTCGREGEWSVPPIFLCQVYVAVEERCPILYPVNHLLNNCQPLVGNECGYACSEGFQKNVTVQKIKCLPTRGWSHDAFEVCKQFEIQVETISSPVKCPDNLPDVLLGPECSRLQDKSCTFSCAKGTVKKDEDITEITCLSNGKWNLDHIPLCTDAPTPVSAKQSSEKKSDSSYTAIAAALAAVIGVVLVIVFVVVFIYCRRKKRSVVGRYESHQNETNVYCEPQKGIVNLAAETGSGTDSNHYAHMSDI</sequence>
<feature type="domain" description="Sushi" evidence="10">
    <location>
        <begin position="1052"/>
        <end position="1110"/>
    </location>
</feature>
<evidence type="ECO:0000259" key="10">
    <source>
        <dbReference type="PROSITE" id="PS50923"/>
    </source>
</evidence>
<evidence type="ECO:0000256" key="7">
    <source>
        <dbReference type="PROSITE-ProRule" id="PRU00461"/>
    </source>
</evidence>
<dbReference type="OrthoDB" id="5958943at2759"/>
<feature type="repeat" description="LDL-receptor class B" evidence="7">
    <location>
        <begin position="491"/>
        <end position="536"/>
    </location>
</feature>
<keyword evidence="1" id="KW-0245">EGF-like domain</keyword>
<dbReference type="InterPro" id="IPR000436">
    <property type="entry name" value="Sushi_SCR_CCP_dom"/>
</dbReference>
<dbReference type="Pfam" id="PF14670">
    <property type="entry name" value="FXa_inhibition"/>
    <property type="match status" value="2"/>
</dbReference>
<feature type="domain" description="Sushi" evidence="10">
    <location>
        <begin position="1122"/>
        <end position="1181"/>
    </location>
</feature>
<dbReference type="SUPFAM" id="SSF57535">
    <property type="entry name" value="Complement control module/SCR domain"/>
    <property type="match status" value="1"/>
</dbReference>
<dbReference type="PANTHER" id="PTHR46513:SF44">
    <property type="entry name" value="LDL RECEPTOR RELATED PROTEIN 4"/>
    <property type="match status" value="1"/>
</dbReference>
<name>A0A8B8D9Y8_CRAVI</name>
<dbReference type="InterPro" id="IPR050778">
    <property type="entry name" value="Cueball_EGF_LRP_Nidogen"/>
</dbReference>
<dbReference type="PROSITE" id="PS50923">
    <property type="entry name" value="SUSHI"/>
    <property type="match status" value="2"/>
</dbReference>
<evidence type="ECO:0000256" key="1">
    <source>
        <dbReference type="ARBA" id="ARBA00022536"/>
    </source>
</evidence>
<keyword evidence="4" id="KW-1015">Disulfide bond</keyword>
<dbReference type="Pfam" id="PF00058">
    <property type="entry name" value="Ldl_recept_b"/>
    <property type="match status" value="1"/>
</dbReference>
<dbReference type="PANTHER" id="PTHR46513">
    <property type="entry name" value="VITELLOGENIN RECEPTOR-LIKE PROTEIN-RELATED-RELATED"/>
    <property type="match status" value="1"/>
</dbReference>
<dbReference type="SMART" id="SM00181">
    <property type="entry name" value="EGF"/>
    <property type="match status" value="3"/>
</dbReference>
<organism evidence="11 12">
    <name type="scientific">Crassostrea virginica</name>
    <name type="common">Eastern oyster</name>
    <dbReference type="NCBI Taxonomy" id="6565"/>
    <lineage>
        <taxon>Eukaryota</taxon>
        <taxon>Metazoa</taxon>
        <taxon>Spiralia</taxon>
        <taxon>Lophotrochozoa</taxon>
        <taxon>Mollusca</taxon>
        <taxon>Bivalvia</taxon>
        <taxon>Autobranchia</taxon>
        <taxon>Pteriomorphia</taxon>
        <taxon>Ostreida</taxon>
        <taxon>Ostreoidea</taxon>
        <taxon>Ostreidae</taxon>
        <taxon>Crassostrea</taxon>
    </lineage>
</organism>
<keyword evidence="8" id="KW-0472">Membrane</keyword>
<evidence type="ECO:0000256" key="4">
    <source>
        <dbReference type="ARBA" id="ARBA00023157"/>
    </source>
</evidence>
<keyword evidence="8" id="KW-0812">Transmembrane</keyword>
<evidence type="ECO:0000313" key="11">
    <source>
        <dbReference type="Proteomes" id="UP000694844"/>
    </source>
</evidence>
<feature type="transmembrane region" description="Helical" evidence="8">
    <location>
        <begin position="1200"/>
        <end position="1226"/>
    </location>
</feature>
<dbReference type="InterPro" id="IPR011042">
    <property type="entry name" value="6-blade_b-propeller_TolB-like"/>
</dbReference>
<dbReference type="SUPFAM" id="SSF63825">
    <property type="entry name" value="YWTD domain"/>
    <property type="match status" value="3"/>
</dbReference>
<dbReference type="KEGG" id="cvn:111124812"/>
<dbReference type="InterPro" id="IPR035976">
    <property type="entry name" value="Sushi/SCR/CCP_sf"/>
</dbReference>
<feature type="repeat" description="LDL-receptor class B" evidence="7">
    <location>
        <begin position="806"/>
        <end position="850"/>
    </location>
</feature>
<feature type="signal peptide" evidence="9">
    <location>
        <begin position="1"/>
        <end position="21"/>
    </location>
</feature>
<feature type="chain" id="PRO_5034858394" evidence="9">
    <location>
        <begin position="22"/>
        <end position="1276"/>
    </location>
</feature>
<evidence type="ECO:0000256" key="5">
    <source>
        <dbReference type="ARBA" id="ARBA00023180"/>
    </source>
</evidence>
<keyword evidence="5" id="KW-0325">Glycoprotein</keyword>
<evidence type="ECO:0000256" key="3">
    <source>
        <dbReference type="ARBA" id="ARBA00022737"/>
    </source>
</evidence>
<dbReference type="InterPro" id="IPR009030">
    <property type="entry name" value="Growth_fac_rcpt_cys_sf"/>
</dbReference>
<keyword evidence="6" id="KW-0768">Sushi</keyword>
<evidence type="ECO:0000256" key="9">
    <source>
        <dbReference type="SAM" id="SignalP"/>
    </source>
</evidence>
<dbReference type="SUPFAM" id="SSF57196">
    <property type="entry name" value="EGF/Laminin"/>
    <property type="match status" value="1"/>
</dbReference>
<proteinExistence type="predicted"/>
<comment type="caution">
    <text evidence="6">Lacks conserved residue(s) required for the propagation of feature annotation.</text>
</comment>
<gene>
    <name evidence="12" type="primary">LOC111124812</name>
</gene>
<keyword evidence="3" id="KW-0677">Repeat</keyword>
<evidence type="ECO:0000313" key="12">
    <source>
        <dbReference type="RefSeq" id="XP_022323721.1"/>
    </source>
</evidence>
<dbReference type="SMART" id="SM00135">
    <property type="entry name" value="LY"/>
    <property type="match status" value="10"/>
</dbReference>
<protein>
    <submittedName>
        <fullName evidence="12">Low-density lipoprotein receptor-related protein 1B-like</fullName>
    </submittedName>
</protein>